<keyword evidence="2" id="KW-1185">Reference proteome</keyword>
<reference evidence="1 2" key="1">
    <citation type="submission" date="2020-02" db="EMBL/GenBank/DDBJ databases">
        <title>complete genome sequence of Rhodobacteraceae bacterium.</title>
        <authorList>
            <person name="Park J."/>
            <person name="Kim Y.-S."/>
            <person name="Kim K.-H."/>
        </authorList>
    </citation>
    <scope>NUCLEOTIDE SEQUENCE [LARGE SCALE GENOMIC DNA]</scope>
    <source>
        <strain evidence="1 2">RR4-56</strain>
    </source>
</reference>
<dbReference type="EMBL" id="CP049056">
    <property type="protein sequence ID" value="QIE55533.1"/>
    <property type="molecule type" value="Genomic_DNA"/>
</dbReference>
<protein>
    <submittedName>
        <fullName evidence="1">Uncharacterized protein</fullName>
    </submittedName>
</protein>
<evidence type="ECO:0000313" key="2">
    <source>
        <dbReference type="Proteomes" id="UP000503336"/>
    </source>
</evidence>
<organism evidence="1 2">
    <name type="scientific">Pikeienuella piscinae</name>
    <dbReference type="NCBI Taxonomy" id="2748098"/>
    <lineage>
        <taxon>Bacteria</taxon>
        <taxon>Pseudomonadati</taxon>
        <taxon>Pseudomonadota</taxon>
        <taxon>Alphaproteobacteria</taxon>
        <taxon>Rhodobacterales</taxon>
        <taxon>Paracoccaceae</taxon>
        <taxon>Pikeienuella</taxon>
    </lineage>
</organism>
<dbReference type="Proteomes" id="UP000503336">
    <property type="component" value="Chromosome"/>
</dbReference>
<gene>
    <name evidence="1" type="ORF">G5B40_08730</name>
</gene>
<dbReference type="KEGG" id="hdh:G5B40_08730"/>
<proteinExistence type="predicted"/>
<dbReference type="AlphaFoldDB" id="A0A7L5BWK4"/>
<dbReference type="RefSeq" id="WP_165097587.1">
    <property type="nucleotide sequence ID" value="NZ_CP049056.1"/>
</dbReference>
<accession>A0A7L5BWK4</accession>
<name>A0A7L5BWK4_9RHOB</name>
<sequence length="204" mass="21985">MTPPGIGHNSGPALDHGWRRYAWKRARRELAGARVPIEIVRIRVRRAAALGLAYPAYASILMGTGRDIVGFLFTVDGLQLRLRRQLEMPSEVQDRLRAVRKCSLLALSPPEEDAEPFLRELECVAGAPFAGAAPAPAPEAGWGAARSAIRAALAPLALPGGAVVMIGAREEEARWAEAARLARFIPSRDYFGVAAHVDSPPRPA</sequence>
<evidence type="ECO:0000313" key="1">
    <source>
        <dbReference type="EMBL" id="QIE55533.1"/>
    </source>
</evidence>